<dbReference type="EMBL" id="KZ824442">
    <property type="protein sequence ID" value="RAL00211.1"/>
    <property type="molecule type" value="Genomic_DNA"/>
</dbReference>
<evidence type="ECO:0000313" key="1">
    <source>
        <dbReference type="EMBL" id="RAL00211.1"/>
    </source>
</evidence>
<organism evidence="1 2">
    <name type="scientific">Aspergillus ibericus CBS 121593</name>
    <dbReference type="NCBI Taxonomy" id="1448316"/>
    <lineage>
        <taxon>Eukaryota</taxon>
        <taxon>Fungi</taxon>
        <taxon>Dikarya</taxon>
        <taxon>Ascomycota</taxon>
        <taxon>Pezizomycotina</taxon>
        <taxon>Eurotiomycetes</taxon>
        <taxon>Eurotiomycetidae</taxon>
        <taxon>Eurotiales</taxon>
        <taxon>Aspergillaceae</taxon>
        <taxon>Aspergillus</taxon>
        <taxon>Aspergillus subgen. Circumdati</taxon>
    </lineage>
</organism>
<dbReference type="Proteomes" id="UP000249402">
    <property type="component" value="Unassembled WGS sequence"/>
</dbReference>
<dbReference type="AlphaFoldDB" id="A0A395GXB8"/>
<dbReference type="RefSeq" id="XP_025574538.1">
    <property type="nucleotide sequence ID" value="XM_025717870.1"/>
</dbReference>
<protein>
    <submittedName>
        <fullName evidence="1">Uncharacterized protein</fullName>
    </submittedName>
</protein>
<evidence type="ECO:0000313" key="2">
    <source>
        <dbReference type="Proteomes" id="UP000249402"/>
    </source>
</evidence>
<reference evidence="1 2" key="1">
    <citation type="submission" date="2018-02" db="EMBL/GenBank/DDBJ databases">
        <title>The genomes of Aspergillus section Nigri reveals drivers in fungal speciation.</title>
        <authorList>
            <consortium name="DOE Joint Genome Institute"/>
            <person name="Vesth T.C."/>
            <person name="Nybo J."/>
            <person name="Theobald S."/>
            <person name="Brandl J."/>
            <person name="Frisvad J.C."/>
            <person name="Nielsen K.F."/>
            <person name="Lyhne E.K."/>
            <person name="Kogle M.E."/>
            <person name="Kuo A."/>
            <person name="Riley R."/>
            <person name="Clum A."/>
            <person name="Nolan M."/>
            <person name="Lipzen A."/>
            <person name="Salamov A."/>
            <person name="Henrissat B."/>
            <person name="Wiebenga A."/>
            <person name="De vries R.P."/>
            <person name="Grigoriev I.V."/>
            <person name="Mortensen U.H."/>
            <person name="Andersen M.R."/>
            <person name="Baker S.E."/>
        </authorList>
    </citation>
    <scope>NUCLEOTIDE SEQUENCE [LARGE SCALE GENOMIC DNA]</scope>
    <source>
        <strain evidence="1 2">CBS 121593</strain>
    </source>
</reference>
<dbReference type="VEuPathDB" id="FungiDB:BO80DRAFT_409057"/>
<keyword evidence="2" id="KW-1185">Reference proteome</keyword>
<sequence>MAVVESPEHQKLRAALRAITNHVASLQAHEFDSDELESHKIQLVSMDLDETSDSKPTFFAPCSASLLLNPDDDYDRERPPGYYDFDSIDPIFRRPIDCARNVINYFTYYAFACACHSKDKVLDRVWSGVSIGEVPFVGLIEYDSPEYASLDAIQVKEGPYPHLKALLYNDLNATDGRILRGEIMIALRYIIAQMRRSRFLQHMTAPALLFSFVGPQHARLIEAYFNGSSLVMRTTKLFDMRKKDEALIKTFGRWYFGEPVGNTQAPR</sequence>
<accession>A0A395GXB8</accession>
<proteinExistence type="predicted"/>
<dbReference type="GeneID" id="37222735"/>
<name>A0A395GXB8_9EURO</name>
<gene>
    <name evidence="1" type="ORF">BO80DRAFT_409057</name>
</gene>
<dbReference type="OrthoDB" id="4177740at2759"/>